<dbReference type="GO" id="GO:0030170">
    <property type="term" value="F:pyridoxal phosphate binding"/>
    <property type="evidence" value="ECO:0007669"/>
    <property type="project" value="InterPro"/>
</dbReference>
<evidence type="ECO:0000256" key="3">
    <source>
        <dbReference type="ARBA" id="ARBA00022793"/>
    </source>
</evidence>
<evidence type="ECO:0000256" key="5">
    <source>
        <dbReference type="ARBA" id="ARBA00023239"/>
    </source>
</evidence>
<dbReference type="PANTHER" id="PTHR45677">
    <property type="entry name" value="GLUTAMATE DECARBOXYLASE-RELATED"/>
    <property type="match status" value="1"/>
</dbReference>
<evidence type="ECO:0000313" key="8">
    <source>
        <dbReference type="EMBL" id="GEN75309.1"/>
    </source>
</evidence>
<comment type="cofactor">
    <cofactor evidence="1 6 7">
        <name>pyridoxal 5'-phosphate</name>
        <dbReference type="ChEBI" id="CHEBI:597326"/>
    </cofactor>
</comment>
<evidence type="ECO:0000256" key="7">
    <source>
        <dbReference type="RuleBase" id="RU000382"/>
    </source>
</evidence>
<dbReference type="InterPro" id="IPR002129">
    <property type="entry name" value="PyrdxlP-dep_de-COase"/>
</dbReference>
<dbReference type="SUPFAM" id="SSF53383">
    <property type="entry name" value="PLP-dependent transferases"/>
    <property type="match status" value="1"/>
</dbReference>
<dbReference type="OrthoDB" id="9803665at2"/>
<dbReference type="EMBL" id="BJYJ01000003">
    <property type="protein sequence ID" value="GEN75309.1"/>
    <property type="molecule type" value="Genomic_DNA"/>
</dbReference>
<keyword evidence="3" id="KW-0210">Decarboxylase</keyword>
<dbReference type="InterPro" id="IPR015424">
    <property type="entry name" value="PyrdxlP-dep_Trfase"/>
</dbReference>
<evidence type="ECO:0000256" key="4">
    <source>
        <dbReference type="ARBA" id="ARBA00022898"/>
    </source>
</evidence>
<dbReference type="Pfam" id="PF00282">
    <property type="entry name" value="Pyridoxal_deC"/>
    <property type="match status" value="1"/>
</dbReference>
<comment type="similarity">
    <text evidence="2 7">Belongs to the group II decarboxylase family.</text>
</comment>
<gene>
    <name evidence="8" type="ORF">CHA01nite_10490</name>
</gene>
<dbReference type="RefSeq" id="WP_146940232.1">
    <property type="nucleotide sequence ID" value="NZ_BJYJ01000003.1"/>
</dbReference>
<dbReference type="Proteomes" id="UP000321863">
    <property type="component" value="Unassembled WGS sequence"/>
</dbReference>
<evidence type="ECO:0008006" key="10">
    <source>
        <dbReference type="Google" id="ProtNLM"/>
    </source>
</evidence>
<dbReference type="GO" id="GO:0005737">
    <property type="term" value="C:cytoplasm"/>
    <property type="evidence" value="ECO:0007669"/>
    <property type="project" value="TreeGrafter"/>
</dbReference>
<dbReference type="PANTHER" id="PTHR45677:SF8">
    <property type="entry name" value="CYSTEINE SULFINIC ACID DECARBOXYLASE"/>
    <property type="match status" value="1"/>
</dbReference>
<evidence type="ECO:0000256" key="1">
    <source>
        <dbReference type="ARBA" id="ARBA00001933"/>
    </source>
</evidence>
<keyword evidence="4 6" id="KW-0663">Pyridoxal phosphate</keyword>
<keyword evidence="9" id="KW-1185">Reference proteome</keyword>
<protein>
    <recommendedName>
        <fullName evidence="10">Aspartate aminotransferase family protein</fullName>
    </recommendedName>
</protein>
<dbReference type="InterPro" id="IPR015421">
    <property type="entry name" value="PyrdxlP-dep_Trfase_major"/>
</dbReference>
<dbReference type="AlphaFoldDB" id="A0A511YJC5"/>
<dbReference type="GO" id="GO:0019752">
    <property type="term" value="P:carboxylic acid metabolic process"/>
    <property type="evidence" value="ECO:0007669"/>
    <property type="project" value="InterPro"/>
</dbReference>
<comment type="caution">
    <text evidence="8">The sequence shown here is derived from an EMBL/GenBank/DDBJ whole genome shotgun (WGS) entry which is preliminary data.</text>
</comment>
<reference evidence="8 9" key="1">
    <citation type="submission" date="2019-07" db="EMBL/GenBank/DDBJ databases">
        <title>Whole genome shotgun sequence of Chryseobacterium hagamense NBRC 105253.</title>
        <authorList>
            <person name="Hosoyama A."/>
            <person name="Uohara A."/>
            <person name="Ohji S."/>
            <person name="Ichikawa N."/>
        </authorList>
    </citation>
    <scope>NUCLEOTIDE SEQUENCE [LARGE SCALE GENOMIC DNA]</scope>
    <source>
        <strain evidence="8 9">NBRC 105253</strain>
    </source>
</reference>
<sequence length="572" mass="64472">MNKPEATGAEDSDFNIKNFFASPVRDDSNDRFALLMTEAIKGINSLKPISGNSSAFLGENPELTVTRDKAQKAVLKPEGESFTDVLNHIISTFEGLPNWGHPLNMSNICPQENYGALAASMLTQLFSPNILEAEYAWNTSIAELESSAMLADLAGWDAGKAGGIFTYGGSGCWMYQLKYALSRVLPGSRERGIRTDAKVLCSEQAHYAMLNSTDWTGLGIDNLIKIKTLPDTNTMDIAHLEQVLKDCFDRKIPVASVVCTMASTDACAFDPVQAVRKLLDRYPNDDQYGKTLLYCDAVIGWSWLAFKDYDFAANPQNFPESVLEPAQKNCRAIQEIQYADAFGVDFHKNFSPLVSSVFMYRDRSEFEILLKRESSAYLQERGDYNPHHYTLEVSRSAGGSMAAWATLKFLGARGIRSVLAHGLRNKHYMLQQLEPYPDMTCVNRADHGAVLLLRIYPEDTDAALQYTQELHDEAFRNRLIEHNTFIEKISDRLWKWFREKRQIDGKFTPYLSITKGFRPAMYNLNASDPEAVIYALKVYPVSTYITRADMRHAIRCIRLARNEVVEDLAIQV</sequence>
<proteinExistence type="inferred from homology"/>
<dbReference type="Gene3D" id="3.40.640.10">
    <property type="entry name" value="Type I PLP-dependent aspartate aminotransferase-like (Major domain)"/>
    <property type="match status" value="1"/>
</dbReference>
<evidence type="ECO:0000313" key="9">
    <source>
        <dbReference type="Proteomes" id="UP000321863"/>
    </source>
</evidence>
<organism evidence="8 9">
    <name type="scientific">Chryseobacterium hagamense</name>
    <dbReference type="NCBI Taxonomy" id="395935"/>
    <lineage>
        <taxon>Bacteria</taxon>
        <taxon>Pseudomonadati</taxon>
        <taxon>Bacteroidota</taxon>
        <taxon>Flavobacteriia</taxon>
        <taxon>Flavobacteriales</taxon>
        <taxon>Weeksellaceae</taxon>
        <taxon>Chryseobacterium group</taxon>
        <taxon>Chryseobacterium</taxon>
    </lineage>
</organism>
<name>A0A511YJC5_9FLAO</name>
<feature type="modified residue" description="N6-(pyridoxal phosphate)lysine" evidence="6">
    <location>
        <position position="348"/>
    </location>
</feature>
<accession>A0A511YJC5</accession>
<evidence type="ECO:0000256" key="2">
    <source>
        <dbReference type="ARBA" id="ARBA00009533"/>
    </source>
</evidence>
<dbReference type="GO" id="GO:0016831">
    <property type="term" value="F:carboxy-lyase activity"/>
    <property type="evidence" value="ECO:0007669"/>
    <property type="project" value="UniProtKB-KW"/>
</dbReference>
<keyword evidence="5 7" id="KW-0456">Lyase</keyword>
<evidence type="ECO:0000256" key="6">
    <source>
        <dbReference type="PIRSR" id="PIRSR602129-50"/>
    </source>
</evidence>